<dbReference type="GO" id="GO:0010468">
    <property type="term" value="P:regulation of gene expression"/>
    <property type="evidence" value="ECO:0007669"/>
    <property type="project" value="InterPro"/>
</dbReference>
<dbReference type="EMBL" id="PDOD01000007">
    <property type="protein sequence ID" value="PYZ91582.1"/>
    <property type="molecule type" value="Genomic_DNA"/>
</dbReference>
<comment type="caution">
    <text evidence="1">The sequence shown here is derived from an EMBL/GenBank/DDBJ whole genome shotgun (WGS) entry which is preliminary data.</text>
</comment>
<dbReference type="Pfam" id="PF10955">
    <property type="entry name" value="Fin"/>
    <property type="match status" value="1"/>
</dbReference>
<sequence>MAVHYYCRHCNSKVGLIDSAVDSRQLGLQQLTEQEKQEMIEYDKEGHVHIRTICEDCEQTLIEYPNYHEQESFLH</sequence>
<dbReference type="OrthoDB" id="2084556at2"/>
<gene>
    <name evidence="1" type="ORF">CR194_19665</name>
</gene>
<proteinExistence type="predicted"/>
<name>A0A323T4N2_9BACI</name>
<keyword evidence="2" id="KW-1185">Reference proteome</keyword>
<protein>
    <submittedName>
        <fullName evidence="1">Peptide ABC transporter permease</fullName>
    </submittedName>
</protein>
<dbReference type="RefSeq" id="WP_110612363.1">
    <property type="nucleotide sequence ID" value="NZ_PDOD01000007.1"/>
</dbReference>
<organism evidence="1 2">
    <name type="scientific">Salipaludibacillus keqinensis</name>
    <dbReference type="NCBI Taxonomy" id="2045207"/>
    <lineage>
        <taxon>Bacteria</taxon>
        <taxon>Bacillati</taxon>
        <taxon>Bacillota</taxon>
        <taxon>Bacilli</taxon>
        <taxon>Bacillales</taxon>
        <taxon>Bacillaceae</taxon>
    </lineage>
</organism>
<reference evidence="1 2" key="1">
    <citation type="submission" date="2017-10" db="EMBL/GenBank/DDBJ databases">
        <title>Bacillus sp. nov., a halophilic bacterium isolated from a Keqin Lake.</title>
        <authorList>
            <person name="Wang H."/>
        </authorList>
    </citation>
    <scope>NUCLEOTIDE SEQUENCE [LARGE SCALE GENOMIC DNA]</scope>
    <source>
        <strain evidence="1 2">KQ-12</strain>
    </source>
</reference>
<evidence type="ECO:0000313" key="1">
    <source>
        <dbReference type="EMBL" id="PYZ91582.1"/>
    </source>
</evidence>
<dbReference type="AlphaFoldDB" id="A0A323T4N2"/>
<dbReference type="Proteomes" id="UP000248214">
    <property type="component" value="Unassembled WGS sequence"/>
</dbReference>
<dbReference type="InterPro" id="IPR020115">
    <property type="entry name" value="Fin"/>
</dbReference>
<accession>A0A323T4N2</accession>
<evidence type="ECO:0000313" key="2">
    <source>
        <dbReference type="Proteomes" id="UP000248214"/>
    </source>
</evidence>